<evidence type="ECO:0000313" key="7">
    <source>
        <dbReference type="Proteomes" id="UP000585507"/>
    </source>
</evidence>
<dbReference type="EMBL" id="JACHBK010000010">
    <property type="protein sequence ID" value="MBB5537655.1"/>
    <property type="molecule type" value="Genomic_DNA"/>
</dbReference>
<dbReference type="GO" id="GO:0034431">
    <property type="term" value="F:bis(5'-adenosyl)-hexaphosphatase activity"/>
    <property type="evidence" value="ECO:0007669"/>
    <property type="project" value="TreeGrafter"/>
</dbReference>
<dbReference type="GO" id="GO:0005737">
    <property type="term" value="C:cytoplasm"/>
    <property type="evidence" value="ECO:0007669"/>
    <property type="project" value="TreeGrafter"/>
</dbReference>
<name>A0A7W8UE12_9HYPH</name>
<dbReference type="GO" id="GO:0034432">
    <property type="term" value="F:bis(5'-adenosyl)-pentaphosphatase activity"/>
    <property type="evidence" value="ECO:0007669"/>
    <property type="project" value="TreeGrafter"/>
</dbReference>
<dbReference type="Gene3D" id="3.90.79.10">
    <property type="entry name" value="Nucleoside Triphosphate Pyrophosphohydrolase"/>
    <property type="match status" value="1"/>
</dbReference>
<dbReference type="InterPro" id="IPR015797">
    <property type="entry name" value="NUDIX_hydrolase-like_dom_sf"/>
</dbReference>
<dbReference type="AlphaFoldDB" id="A0A7W8UE12"/>
<dbReference type="InterPro" id="IPR000086">
    <property type="entry name" value="NUDIX_hydrolase_dom"/>
</dbReference>
<dbReference type="GO" id="GO:1901907">
    <property type="term" value="P:diadenosine pentaphosphate catabolic process"/>
    <property type="evidence" value="ECO:0007669"/>
    <property type="project" value="TreeGrafter"/>
</dbReference>
<dbReference type="GO" id="GO:0000298">
    <property type="term" value="F:endopolyphosphatase activity"/>
    <property type="evidence" value="ECO:0007669"/>
    <property type="project" value="TreeGrafter"/>
</dbReference>
<gene>
    <name evidence="6" type="ORF">GGD55_004375</name>
</gene>
<dbReference type="PANTHER" id="PTHR12629:SF0">
    <property type="entry name" value="DIPHOSPHOINOSITOL-POLYPHOSPHATE DIPHOSPHATASE"/>
    <property type="match status" value="1"/>
</dbReference>
<evidence type="ECO:0000256" key="3">
    <source>
        <dbReference type="ARBA" id="ARBA00022801"/>
    </source>
</evidence>
<comment type="caution">
    <text evidence="6">The sequence shown here is derived from an EMBL/GenBank/DDBJ whole genome shotgun (WGS) entry which is preliminary data.</text>
</comment>
<dbReference type="InterPro" id="IPR020084">
    <property type="entry name" value="NUDIX_hydrolase_CS"/>
</dbReference>
<keyword evidence="2" id="KW-0479">Metal-binding</keyword>
<organism evidence="6 7">
    <name type="scientific">Rhizobium giardinii</name>
    <dbReference type="NCBI Taxonomy" id="56731"/>
    <lineage>
        <taxon>Bacteria</taxon>
        <taxon>Pseudomonadati</taxon>
        <taxon>Pseudomonadota</taxon>
        <taxon>Alphaproteobacteria</taxon>
        <taxon>Hyphomicrobiales</taxon>
        <taxon>Rhizobiaceae</taxon>
        <taxon>Rhizobium/Agrobacterium group</taxon>
        <taxon>Rhizobium</taxon>
    </lineage>
</organism>
<protein>
    <submittedName>
        <fullName evidence="6">8-oxo-dGTP pyrophosphatase MutT (NUDIX family)</fullName>
    </submittedName>
</protein>
<dbReference type="GO" id="GO:1901909">
    <property type="term" value="P:diadenosine hexaphosphate catabolic process"/>
    <property type="evidence" value="ECO:0007669"/>
    <property type="project" value="TreeGrafter"/>
</dbReference>
<dbReference type="PRINTS" id="PR00502">
    <property type="entry name" value="NUDIXFAMILY"/>
</dbReference>
<keyword evidence="7" id="KW-1185">Reference proteome</keyword>
<evidence type="ECO:0000259" key="5">
    <source>
        <dbReference type="PROSITE" id="PS51462"/>
    </source>
</evidence>
<dbReference type="PROSITE" id="PS00893">
    <property type="entry name" value="NUDIX_BOX"/>
    <property type="match status" value="1"/>
</dbReference>
<dbReference type="GO" id="GO:0046872">
    <property type="term" value="F:metal ion binding"/>
    <property type="evidence" value="ECO:0007669"/>
    <property type="project" value="UniProtKB-KW"/>
</dbReference>
<dbReference type="GO" id="GO:1901911">
    <property type="term" value="P:adenosine 5'-(hexahydrogen pentaphosphate) catabolic process"/>
    <property type="evidence" value="ECO:0007669"/>
    <property type="project" value="TreeGrafter"/>
</dbReference>
<comment type="similarity">
    <text evidence="4">Belongs to the Nudix hydrolase family.</text>
</comment>
<evidence type="ECO:0000256" key="2">
    <source>
        <dbReference type="ARBA" id="ARBA00022723"/>
    </source>
</evidence>
<evidence type="ECO:0000256" key="4">
    <source>
        <dbReference type="RuleBase" id="RU003476"/>
    </source>
</evidence>
<keyword evidence="3 4" id="KW-0378">Hydrolase</keyword>
<dbReference type="RefSeq" id="WP_026203335.1">
    <property type="nucleotide sequence ID" value="NZ_JACHBK010000010.1"/>
</dbReference>
<feature type="domain" description="Nudix hydrolase" evidence="5">
    <location>
        <begin position="25"/>
        <end position="148"/>
    </location>
</feature>
<dbReference type="InterPro" id="IPR020476">
    <property type="entry name" value="Nudix_hydrolase"/>
</dbReference>
<proteinExistence type="inferred from homology"/>
<dbReference type="PANTHER" id="PTHR12629">
    <property type="entry name" value="DIPHOSPHOINOSITOL POLYPHOSPHATE PHOSPHOHYDROLASE"/>
    <property type="match status" value="1"/>
</dbReference>
<comment type="cofactor">
    <cofactor evidence="1">
        <name>Mg(2+)</name>
        <dbReference type="ChEBI" id="CHEBI:18420"/>
    </cofactor>
</comment>
<evidence type="ECO:0000313" key="6">
    <source>
        <dbReference type="EMBL" id="MBB5537655.1"/>
    </source>
</evidence>
<dbReference type="SUPFAM" id="SSF55811">
    <property type="entry name" value="Nudix"/>
    <property type="match status" value="1"/>
</dbReference>
<dbReference type="Pfam" id="PF00293">
    <property type="entry name" value="NUDIX"/>
    <property type="match status" value="1"/>
</dbReference>
<sequence>MTQTAMRIEIREDEAGFAHAERSAPLIEQAGAICLRKAGGREKVEVPLIGSLRNGRWGIPKGHVEPGETSRQAAEREAFEEAGIIGTAMERVVGSFVYTKDRTLLRYRVAVHLVHVKKDRRKIKWVPIDVGSQEVGQTSLGQIIYNLI</sequence>
<dbReference type="PROSITE" id="PS51462">
    <property type="entry name" value="NUDIX"/>
    <property type="match status" value="1"/>
</dbReference>
<evidence type="ECO:0000256" key="1">
    <source>
        <dbReference type="ARBA" id="ARBA00001946"/>
    </source>
</evidence>
<accession>A0A7W8UE12</accession>
<dbReference type="Proteomes" id="UP000585507">
    <property type="component" value="Unassembled WGS sequence"/>
</dbReference>
<dbReference type="GO" id="GO:0008486">
    <property type="term" value="F:diphosphoinositol-polyphosphate diphosphatase activity"/>
    <property type="evidence" value="ECO:0007669"/>
    <property type="project" value="TreeGrafter"/>
</dbReference>
<reference evidence="6 7" key="1">
    <citation type="submission" date="2020-08" db="EMBL/GenBank/DDBJ databases">
        <title>Genomic Encyclopedia of Type Strains, Phase IV (KMG-V): Genome sequencing to study the core and pangenomes of soil and plant-associated prokaryotes.</title>
        <authorList>
            <person name="Whitman W."/>
        </authorList>
    </citation>
    <scope>NUCLEOTIDE SEQUENCE [LARGE SCALE GENOMIC DNA]</scope>
    <source>
        <strain evidence="6 7">SEMIA 4084</strain>
    </source>
</reference>
<dbReference type="GO" id="GO:0071543">
    <property type="term" value="P:diphosphoinositol polyphosphate metabolic process"/>
    <property type="evidence" value="ECO:0007669"/>
    <property type="project" value="TreeGrafter"/>
</dbReference>